<dbReference type="AlphaFoldDB" id="A0ABD0USU5"/>
<accession>A0ABD0USU5</accession>
<dbReference type="InterPro" id="IPR055278">
    <property type="entry name" value="CDC48c"/>
</dbReference>
<dbReference type="InterPro" id="IPR027417">
    <property type="entry name" value="P-loop_NTPase"/>
</dbReference>
<reference evidence="2 3" key="1">
    <citation type="journal article" date="2024" name="Plant Biotechnol. J.">
        <title>Dendrobium thyrsiflorum genome and its molecular insights into genes involved in important horticultural traits.</title>
        <authorList>
            <person name="Chen B."/>
            <person name="Wang J.Y."/>
            <person name="Zheng P.J."/>
            <person name="Li K.L."/>
            <person name="Liang Y.M."/>
            <person name="Chen X.F."/>
            <person name="Zhang C."/>
            <person name="Zhao X."/>
            <person name="He X."/>
            <person name="Zhang G.Q."/>
            <person name="Liu Z.J."/>
            <person name="Xu Q."/>
        </authorList>
    </citation>
    <scope>NUCLEOTIDE SEQUENCE [LARGE SCALE GENOMIC DNA]</scope>
    <source>
        <strain evidence="2">GZMU011</strain>
    </source>
</reference>
<dbReference type="Proteomes" id="UP001552299">
    <property type="component" value="Unassembled WGS sequence"/>
</dbReference>
<name>A0ABD0USU5_DENTH</name>
<dbReference type="SUPFAM" id="SSF52540">
    <property type="entry name" value="P-loop containing nucleoside triphosphate hydrolases"/>
    <property type="match status" value="1"/>
</dbReference>
<gene>
    <name evidence="2" type="ORF">M5K25_016925</name>
</gene>
<evidence type="ECO:0000313" key="2">
    <source>
        <dbReference type="EMBL" id="KAL0913462.1"/>
    </source>
</evidence>
<organism evidence="2 3">
    <name type="scientific">Dendrobium thyrsiflorum</name>
    <name type="common">Pinecone-like raceme dendrobium</name>
    <name type="synonym">Orchid</name>
    <dbReference type="NCBI Taxonomy" id="117978"/>
    <lineage>
        <taxon>Eukaryota</taxon>
        <taxon>Viridiplantae</taxon>
        <taxon>Streptophyta</taxon>
        <taxon>Embryophyta</taxon>
        <taxon>Tracheophyta</taxon>
        <taxon>Spermatophyta</taxon>
        <taxon>Magnoliopsida</taxon>
        <taxon>Liliopsida</taxon>
        <taxon>Asparagales</taxon>
        <taxon>Orchidaceae</taxon>
        <taxon>Epidendroideae</taxon>
        <taxon>Malaxideae</taxon>
        <taxon>Dendrobiinae</taxon>
        <taxon>Dendrobium</taxon>
    </lineage>
</organism>
<dbReference type="InterPro" id="IPR041569">
    <property type="entry name" value="AAA_lid_3"/>
</dbReference>
<comment type="caution">
    <text evidence="2">The sequence shown here is derived from an EMBL/GenBank/DDBJ whole genome shotgun (WGS) entry which is preliminary data.</text>
</comment>
<evidence type="ECO:0000313" key="3">
    <source>
        <dbReference type="Proteomes" id="UP001552299"/>
    </source>
</evidence>
<protein>
    <recommendedName>
        <fullName evidence="1">AAA ATPase AAA+ lid domain-containing protein</fullName>
    </recommendedName>
</protein>
<dbReference type="PANTHER" id="PTHR48470">
    <property type="entry name" value="CELL DIVISION CONTROL PROTEIN 48 C ISOFORM 1"/>
    <property type="match status" value="1"/>
</dbReference>
<evidence type="ECO:0000259" key="1">
    <source>
        <dbReference type="Pfam" id="PF17862"/>
    </source>
</evidence>
<feature type="domain" description="AAA ATPase AAA+ lid" evidence="1">
    <location>
        <begin position="63"/>
        <end position="98"/>
    </location>
</feature>
<dbReference type="Pfam" id="PF17862">
    <property type="entry name" value="AAA_lid_3"/>
    <property type="match status" value="1"/>
</dbReference>
<keyword evidence="3" id="KW-1185">Reference proteome</keyword>
<sequence>MNGQDFLGFLQDLKYLIRLQPYESCKISPSEIPASLYRGVPDENGRAEILSVLTRNLRIEDKFDLFKIVRFTPSFVGADLATLVSKAINLAIKRIIDKRRPQLRENVYWWRHPLSPEEIENPSITIFSVLLTNAAKSTPTKSGVNLAILKRSNLPSILRLRVSTDNISTRAFSSRRPKAISLSKRPGLLRAWSTASGLFVAPITRTMASQSHWQLHKQALSSHTQADHATIFQPSVSPKPFGQLWMAQRYNHLRDPETSVLLSSSPHSPCYSYDQHKQPVDLRME</sequence>
<dbReference type="EMBL" id="JANQDX010000013">
    <property type="protein sequence ID" value="KAL0913462.1"/>
    <property type="molecule type" value="Genomic_DNA"/>
</dbReference>
<dbReference type="Gene3D" id="1.10.8.60">
    <property type="match status" value="1"/>
</dbReference>
<dbReference type="PANTHER" id="PTHR48470:SF1">
    <property type="entry name" value="CELL DIVISION CONTROL PROTEIN 48 C ISOFORM 1"/>
    <property type="match status" value="1"/>
</dbReference>
<proteinExistence type="predicted"/>